<name>A0A0R3SMJ6_HYMDI</name>
<dbReference type="WBParaSite" id="HDID_0000616101-mRNA-1">
    <property type="protein sequence ID" value="HDID_0000616101-mRNA-1"/>
    <property type="gene ID" value="HDID_0000616101"/>
</dbReference>
<organism evidence="3">
    <name type="scientific">Hymenolepis diminuta</name>
    <name type="common">Rat tapeworm</name>
    <dbReference type="NCBI Taxonomy" id="6216"/>
    <lineage>
        <taxon>Eukaryota</taxon>
        <taxon>Metazoa</taxon>
        <taxon>Spiralia</taxon>
        <taxon>Lophotrochozoa</taxon>
        <taxon>Platyhelminthes</taxon>
        <taxon>Cestoda</taxon>
        <taxon>Eucestoda</taxon>
        <taxon>Cyclophyllidea</taxon>
        <taxon>Hymenolepididae</taxon>
        <taxon>Hymenolepis</taxon>
    </lineage>
</organism>
<evidence type="ECO:0000313" key="3">
    <source>
        <dbReference type="WBParaSite" id="HDID_0000616101-mRNA-1"/>
    </source>
</evidence>
<evidence type="ECO:0000313" key="1">
    <source>
        <dbReference type="EMBL" id="VDL58477.1"/>
    </source>
</evidence>
<dbReference type="EMBL" id="UYSG01004366">
    <property type="protein sequence ID" value="VDL58477.1"/>
    <property type="molecule type" value="Genomic_DNA"/>
</dbReference>
<reference evidence="3" key="1">
    <citation type="submission" date="2017-02" db="UniProtKB">
        <authorList>
            <consortium name="WormBaseParasite"/>
        </authorList>
    </citation>
    <scope>IDENTIFICATION</scope>
</reference>
<accession>A0A0R3SMJ6</accession>
<gene>
    <name evidence="1" type="ORF">HDID_LOCUS6159</name>
</gene>
<proteinExistence type="predicted"/>
<evidence type="ECO:0000313" key="2">
    <source>
        <dbReference type="Proteomes" id="UP000274504"/>
    </source>
</evidence>
<dbReference type="Proteomes" id="UP000274504">
    <property type="component" value="Unassembled WGS sequence"/>
</dbReference>
<dbReference type="STRING" id="6216.A0A0R3SMJ6"/>
<reference evidence="1 2" key="2">
    <citation type="submission" date="2018-11" db="EMBL/GenBank/DDBJ databases">
        <authorList>
            <consortium name="Pathogen Informatics"/>
        </authorList>
    </citation>
    <scope>NUCLEOTIDE SEQUENCE [LARGE SCALE GENOMIC DNA]</scope>
</reference>
<dbReference type="AlphaFoldDB" id="A0A0R3SMJ6"/>
<protein>
    <submittedName>
        <fullName evidence="3">Integrin_alpha2 domain-containing protein</fullName>
    </submittedName>
</protein>
<sequence>MVDLSSPLRFGVKWLLDAPSPPSPYADLINYPINNPIENTDELQITFSSECQARPCNTILLPKFEYIVTRDKDGPVVFVGDDEHQTIEIRATVTNRGSDPSYATSVYTSYPESLLDLNTHARDIVSCFPH</sequence>